<dbReference type="CDD" id="cd03784">
    <property type="entry name" value="GT1_Gtf-like"/>
    <property type="match status" value="1"/>
</dbReference>
<dbReference type="EC" id="2.4.1.17" evidence="12"/>
<organism evidence="13">
    <name type="scientific">Trialeurodes vaporariorum</name>
    <name type="common">Greenhouse whitefly</name>
    <name type="synonym">Aleyrodes vaporariorum</name>
    <dbReference type="NCBI Taxonomy" id="88556"/>
    <lineage>
        <taxon>Eukaryota</taxon>
        <taxon>Metazoa</taxon>
        <taxon>Ecdysozoa</taxon>
        <taxon>Arthropoda</taxon>
        <taxon>Hexapoda</taxon>
        <taxon>Insecta</taxon>
        <taxon>Pterygota</taxon>
        <taxon>Neoptera</taxon>
        <taxon>Paraneoptera</taxon>
        <taxon>Hemiptera</taxon>
        <taxon>Sternorrhyncha</taxon>
        <taxon>Aleyrodoidea</taxon>
        <taxon>Aleyrodidae</taxon>
        <taxon>Aleyrodinae</taxon>
        <taxon>Trialeurodes</taxon>
    </lineage>
</organism>
<gene>
    <name evidence="13" type="primary">UGT358B1</name>
</gene>
<proteinExistence type="evidence at transcript level"/>
<keyword evidence="5 12" id="KW-0812">Transmembrane</keyword>
<dbReference type="SUPFAM" id="SSF53756">
    <property type="entry name" value="UDP-Glycosyltransferase/glycogen phosphorylase"/>
    <property type="match status" value="1"/>
</dbReference>
<keyword evidence="7 12" id="KW-1133">Transmembrane helix</keyword>
<evidence type="ECO:0000256" key="1">
    <source>
        <dbReference type="ARBA" id="ARBA00004240"/>
    </source>
</evidence>
<reference evidence="13" key="1">
    <citation type="submission" date="2020-01" db="EMBL/GenBank/DDBJ databases">
        <authorList>
            <person name="Pym A.M."/>
            <person name="Bass C."/>
            <person name="Singh K.S."/>
        </authorList>
    </citation>
    <scope>NUCLEOTIDE SEQUENCE</scope>
</reference>
<feature type="transmembrane region" description="Helical" evidence="12">
    <location>
        <begin position="493"/>
        <end position="520"/>
    </location>
</feature>
<evidence type="ECO:0000256" key="6">
    <source>
        <dbReference type="ARBA" id="ARBA00022824"/>
    </source>
</evidence>
<sequence>MVFSEKFVYLVISMVVTGLCEAANVLVVVLMPSYSHQLPALAITSELLRRGHHVTYIGTNSLPELDRSNSFIDLSFAYRNMGRTGSSESNINFQKKLDRWKMPEIYGRSFKLAKQQLSSGQLKTFLRELKEGKMTYDSILIEGKYSTILVPLLRNHCGSIPIVALSSLSVDTLLENHLGSIQHLSFVPMLFNGYSDTMSLWQRLDNWWSTLWLYSSLQKVTFSEAQDVLAEHGIHEVELNGIYRQISLFIIASNPLYNYPRILAPNVINVGPLHLQMDNHSLPIRIQNWLDDAEMGVIYISFGSNMKSTSLPDGALRTLVSVVNEFSPNYRVLWKWESTDQLPGQLNDTIMTQKWLPQQKVLAHPKVKLFITQGGLQSFQEAVHFGVPMVGVPWYGDQFLNVEKIVSSGIGVRLDSEDLTNAQRVRKSVSSVLTDPRYSEKMKRHSEISRDFSAQSMDNAVWYLEHVTKFGGADHLRPKSAGTSYFSFFCWDILAFILMLASVIICSLVYAGQFIVVFFYNKLCHQQNLKSNK</sequence>
<evidence type="ECO:0000256" key="10">
    <source>
        <dbReference type="ARBA" id="ARBA00046288"/>
    </source>
</evidence>
<comment type="subcellular location">
    <subcellularLocation>
        <location evidence="10">Endomembrane system</location>
        <topology evidence="10">Single-pass type I membrane protein</topology>
    </subcellularLocation>
    <subcellularLocation>
        <location evidence="1">Endoplasmic reticulum</location>
    </subcellularLocation>
    <subcellularLocation>
        <location evidence="12">Membrane</location>
        <topology evidence="12">Single-pass membrane protein</topology>
    </subcellularLocation>
</comment>
<comment type="similarity">
    <text evidence="2 11">Belongs to the UDP-glycosyltransferase family.</text>
</comment>
<evidence type="ECO:0000256" key="9">
    <source>
        <dbReference type="ARBA" id="ARBA00023180"/>
    </source>
</evidence>
<reference evidence="13" key="2">
    <citation type="journal article" name="BMC Genomics">
        <title>Host plant adaptation in the polyphagous whitefly, Trialeurodes vaporariorum, is associated with transcriptional plasticity and altered sensitivity to insecticides.</title>
        <authorList>
            <person name="Pym A."/>
            <person name="Singh K.S."/>
            <person name="Nordgren A."/>
            <person name="Davies T.G.E."/>
            <person name="Zimmer C.T."/>
            <person name="Elias J."/>
            <person name="Slater R."/>
            <person name="Bass C."/>
        </authorList>
    </citation>
    <scope>NUCLEOTIDE SEQUENCE</scope>
</reference>
<keyword evidence="9" id="KW-0325">Glycoprotein</keyword>
<dbReference type="GO" id="GO:0005783">
    <property type="term" value="C:endoplasmic reticulum"/>
    <property type="evidence" value="ECO:0007669"/>
    <property type="project" value="UniProtKB-SubCell"/>
</dbReference>
<dbReference type="GO" id="GO:0016020">
    <property type="term" value="C:membrane"/>
    <property type="evidence" value="ECO:0007669"/>
    <property type="project" value="UniProtKB-SubCell"/>
</dbReference>
<dbReference type="PROSITE" id="PS00375">
    <property type="entry name" value="UDPGT"/>
    <property type="match status" value="1"/>
</dbReference>
<dbReference type="InterPro" id="IPR050271">
    <property type="entry name" value="UDP-glycosyltransferase"/>
</dbReference>
<evidence type="ECO:0000313" key="13">
    <source>
        <dbReference type="EMBL" id="QPA18382.1"/>
    </source>
</evidence>
<keyword evidence="4 11" id="KW-0808">Transferase</keyword>
<dbReference type="Gene3D" id="3.40.50.2000">
    <property type="entry name" value="Glycogen Phosphorylase B"/>
    <property type="match status" value="2"/>
</dbReference>
<feature type="transmembrane region" description="Helical" evidence="12">
    <location>
        <begin position="7"/>
        <end position="31"/>
    </location>
</feature>
<evidence type="ECO:0000256" key="11">
    <source>
        <dbReference type="RuleBase" id="RU003718"/>
    </source>
</evidence>
<dbReference type="EMBL" id="MT012600">
    <property type="protein sequence ID" value="QPA18382.1"/>
    <property type="molecule type" value="mRNA"/>
</dbReference>
<evidence type="ECO:0000256" key="2">
    <source>
        <dbReference type="ARBA" id="ARBA00009995"/>
    </source>
</evidence>
<comment type="caution">
    <text evidence="12">Lacks conserved residue(s) required for the propagation of feature annotation.</text>
</comment>
<evidence type="ECO:0000256" key="5">
    <source>
        <dbReference type="ARBA" id="ARBA00022692"/>
    </source>
</evidence>
<dbReference type="FunFam" id="3.40.50.2000:FF:000050">
    <property type="entry name" value="UDP-glucuronosyltransferase"/>
    <property type="match status" value="1"/>
</dbReference>
<keyword evidence="8 12" id="KW-0472">Membrane</keyword>
<evidence type="ECO:0000256" key="7">
    <source>
        <dbReference type="ARBA" id="ARBA00022989"/>
    </source>
</evidence>
<evidence type="ECO:0000256" key="12">
    <source>
        <dbReference type="RuleBase" id="RU362059"/>
    </source>
</evidence>
<accession>A0A873P516</accession>
<dbReference type="PANTHER" id="PTHR48043:SF159">
    <property type="entry name" value="EG:EG0003.4 PROTEIN-RELATED"/>
    <property type="match status" value="1"/>
</dbReference>
<dbReference type="PANTHER" id="PTHR48043">
    <property type="entry name" value="EG:EG0003.4 PROTEIN-RELATED"/>
    <property type="match status" value="1"/>
</dbReference>
<dbReference type="InterPro" id="IPR002213">
    <property type="entry name" value="UDP_glucos_trans"/>
</dbReference>
<dbReference type="GO" id="GO:0015020">
    <property type="term" value="F:glucuronosyltransferase activity"/>
    <property type="evidence" value="ECO:0007669"/>
    <property type="project" value="UniProtKB-EC"/>
</dbReference>
<name>A0A873P516_TRIVP</name>
<keyword evidence="6" id="KW-0256">Endoplasmic reticulum</keyword>
<comment type="catalytic activity">
    <reaction evidence="12">
        <text>glucuronate acceptor + UDP-alpha-D-glucuronate = acceptor beta-D-glucuronoside + UDP + H(+)</text>
        <dbReference type="Rhea" id="RHEA:21032"/>
        <dbReference type="ChEBI" id="CHEBI:15378"/>
        <dbReference type="ChEBI" id="CHEBI:58052"/>
        <dbReference type="ChEBI" id="CHEBI:58223"/>
        <dbReference type="ChEBI" id="CHEBI:132367"/>
        <dbReference type="ChEBI" id="CHEBI:132368"/>
        <dbReference type="EC" id="2.4.1.17"/>
    </reaction>
</comment>
<dbReference type="Pfam" id="PF00201">
    <property type="entry name" value="UDPGT"/>
    <property type="match status" value="1"/>
</dbReference>
<keyword evidence="3 11" id="KW-0328">Glycosyltransferase</keyword>
<dbReference type="InterPro" id="IPR035595">
    <property type="entry name" value="UDP_glycos_trans_CS"/>
</dbReference>
<evidence type="ECO:0000256" key="8">
    <source>
        <dbReference type="ARBA" id="ARBA00023136"/>
    </source>
</evidence>
<evidence type="ECO:0000256" key="3">
    <source>
        <dbReference type="ARBA" id="ARBA00022676"/>
    </source>
</evidence>
<dbReference type="AlphaFoldDB" id="A0A873P516"/>
<evidence type="ECO:0000256" key="4">
    <source>
        <dbReference type="ARBA" id="ARBA00022679"/>
    </source>
</evidence>
<protein>
    <recommendedName>
        <fullName evidence="12">UDP-glucuronosyltransferase</fullName>
        <ecNumber evidence="12">2.4.1.17</ecNumber>
    </recommendedName>
</protein>